<feature type="compositionally biased region" description="Polar residues" evidence="1">
    <location>
        <begin position="273"/>
        <end position="291"/>
    </location>
</feature>
<dbReference type="RefSeq" id="WP_095219554.1">
    <property type="nucleotide sequence ID" value="NZ_NPBJ01000023.1"/>
</dbReference>
<dbReference type="Proteomes" id="UP000216852">
    <property type="component" value="Unassembled WGS sequence"/>
</dbReference>
<organism evidence="3 4">
    <name type="scientific">Terribacillus saccharophilus</name>
    <dbReference type="NCBI Taxonomy" id="361277"/>
    <lineage>
        <taxon>Bacteria</taxon>
        <taxon>Bacillati</taxon>
        <taxon>Bacillota</taxon>
        <taxon>Bacilli</taxon>
        <taxon>Bacillales</taxon>
        <taxon>Bacillaceae</taxon>
        <taxon>Terribacillus</taxon>
    </lineage>
</organism>
<dbReference type="EMBL" id="NPBJ01000023">
    <property type="protein sequence ID" value="PAD99359.1"/>
    <property type="molecule type" value="Genomic_DNA"/>
</dbReference>
<protein>
    <recommendedName>
        <fullName evidence="2">DUF4097 domain-containing protein</fullName>
    </recommendedName>
</protein>
<name>A0ABX4GWV6_9BACI</name>
<proteinExistence type="predicted"/>
<evidence type="ECO:0000313" key="4">
    <source>
        <dbReference type="Proteomes" id="UP000216852"/>
    </source>
</evidence>
<dbReference type="Pfam" id="PF13349">
    <property type="entry name" value="DUF4097"/>
    <property type="match status" value="1"/>
</dbReference>
<evidence type="ECO:0000259" key="2">
    <source>
        <dbReference type="Pfam" id="PF13349"/>
    </source>
</evidence>
<feature type="region of interest" description="Disordered" evidence="1">
    <location>
        <begin position="265"/>
        <end position="291"/>
    </location>
</feature>
<feature type="domain" description="DUF4097" evidence="2">
    <location>
        <begin position="42"/>
        <end position="290"/>
    </location>
</feature>
<dbReference type="InterPro" id="IPR025164">
    <property type="entry name" value="Toastrack_DUF4097"/>
</dbReference>
<evidence type="ECO:0000256" key="1">
    <source>
        <dbReference type="SAM" id="MobiDB-lite"/>
    </source>
</evidence>
<keyword evidence="4" id="KW-1185">Reference proteome</keyword>
<reference evidence="3 4" key="1">
    <citation type="submission" date="2017-07" db="EMBL/GenBank/DDBJ databases">
        <title>Isolation and whole genome analysis of endospore-forming bacteria from heroin.</title>
        <authorList>
            <person name="Kalinowski J."/>
            <person name="Ahrens B."/>
            <person name="Al-Dilaimi A."/>
            <person name="Winkler A."/>
            <person name="Wibberg D."/>
            <person name="Schleenbecker U."/>
            <person name="Ruckert C."/>
            <person name="Wolfel R."/>
            <person name="Grass G."/>
        </authorList>
    </citation>
    <scope>NUCLEOTIDE SEQUENCE [LARGE SCALE GENOMIC DNA]</scope>
    <source>
        <strain evidence="3 4">7517-1</strain>
    </source>
</reference>
<comment type="caution">
    <text evidence="3">The sequence shown here is derived from an EMBL/GenBank/DDBJ whole genome shotgun (WGS) entry which is preliminary data.</text>
</comment>
<evidence type="ECO:0000313" key="3">
    <source>
        <dbReference type="EMBL" id="PAD99359.1"/>
    </source>
</evidence>
<sequence length="291" mass="31192">MKKIISTSVALVVIGGLAFSAYNYSAKEKSFEKNKSYNTDNIESLKVDSDSWEVSFKKSDSNELTISAEGKQIDDNPVTFMREGEALVIKQNEQEQNGFLGGFTFGKKGSIHINVPESGVNNIEMTSEDGNIAMSEISADHIVVESNAGDGKFEGVSADTGKFASKDGMISVEDSSIDELDITSTSGDNYMKNVNSSEAKVTSVDGVISIKEINEGKSLEVNTEAGDIEVSYRKAPTSLSVTAKSVSSHIALDIKGLKKSKDTENLKKGEVGQGTNELNLTSEDGQINVTD</sequence>
<gene>
    <name evidence="3" type="ORF">CHH48_12895</name>
</gene>
<accession>A0ABX4GWV6</accession>